<dbReference type="Proteomes" id="UP000320055">
    <property type="component" value="Unassembled WGS sequence"/>
</dbReference>
<reference evidence="2 3" key="1">
    <citation type="submission" date="2019-01" db="EMBL/GenBank/DDBJ databases">
        <authorList>
            <person name="Brito A."/>
        </authorList>
    </citation>
    <scope>NUCLEOTIDE SEQUENCE [LARGE SCALE GENOMIC DNA]</scope>
    <source>
        <strain evidence="2">1</strain>
    </source>
</reference>
<dbReference type="OrthoDB" id="425983at2"/>
<proteinExistence type="predicted"/>
<sequence>MQQNFIDSVSDTPIKLAQRKQFLRFYLEPETTIMLPIEQITEVLKVSFNKIVAIPQMPPWIMGVYNWRGEILWTADLGHLLGLNTWQEQRINSTNSTVVILSYPSGSKAKSMQKKSLGLIINSVEDIEWCDPNLIQPPPPSAVTPTLAPFVTGYWLKPEGEMILVLDGNSIINAMN</sequence>
<protein>
    <submittedName>
        <fullName evidence="2">Chemotaxis signal transduction protein</fullName>
    </submittedName>
</protein>
<dbReference type="InterPro" id="IPR039315">
    <property type="entry name" value="CheW"/>
</dbReference>
<dbReference type="PROSITE" id="PS50851">
    <property type="entry name" value="CHEW"/>
    <property type="match status" value="1"/>
</dbReference>
<dbReference type="InterPro" id="IPR036061">
    <property type="entry name" value="CheW-like_dom_sf"/>
</dbReference>
<dbReference type="SMART" id="SM00260">
    <property type="entry name" value="CheW"/>
    <property type="match status" value="1"/>
</dbReference>
<dbReference type="SUPFAM" id="SSF50341">
    <property type="entry name" value="CheW-like"/>
    <property type="match status" value="1"/>
</dbReference>
<dbReference type="InterPro" id="IPR002545">
    <property type="entry name" value="CheW-lke_dom"/>
</dbReference>
<feature type="domain" description="CheW-like" evidence="1">
    <location>
        <begin position="19"/>
        <end position="176"/>
    </location>
</feature>
<dbReference type="AlphaFoldDB" id="A0A563W4I3"/>
<dbReference type="PANTHER" id="PTHR22617:SF23">
    <property type="entry name" value="CHEMOTAXIS PROTEIN CHEW"/>
    <property type="match status" value="1"/>
</dbReference>
<dbReference type="GO" id="GO:0005829">
    <property type="term" value="C:cytosol"/>
    <property type="evidence" value="ECO:0007669"/>
    <property type="project" value="TreeGrafter"/>
</dbReference>
<keyword evidence="3" id="KW-1185">Reference proteome</keyword>
<dbReference type="GO" id="GO:0006935">
    <property type="term" value="P:chemotaxis"/>
    <property type="evidence" value="ECO:0007669"/>
    <property type="project" value="InterPro"/>
</dbReference>
<evidence type="ECO:0000313" key="2">
    <source>
        <dbReference type="EMBL" id="VEP18594.1"/>
    </source>
</evidence>
<accession>A0A563W4I3</accession>
<dbReference type="PANTHER" id="PTHR22617">
    <property type="entry name" value="CHEMOTAXIS SENSOR HISTIDINE KINASE-RELATED"/>
    <property type="match status" value="1"/>
</dbReference>
<dbReference type="GO" id="GO:0007165">
    <property type="term" value="P:signal transduction"/>
    <property type="evidence" value="ECO:0007669"/>
    <property type="project" value="InterPro"/>
</dbReference>
<dbReference type="Pfam" id="PF01584">
    <property type="entry name" value="CheW"/>
    <property type="match status" value="1"/>
</dbReference>
<dbReference type="EMBL" id="CAACVJ010000690">
    <property type="protein sequence ID" value="VEP18594.1"/>
    <property type="molecule type" value="Genomic_DNA"/>
</dbReference>
<evidence type="ECO:0000313" key="3">
    <source>
        <dbReference type="Proteomes" id="UP000320055"/>
    </source>
</evidence>
<name>A0A563W4I3_9CYAN</name>
<dbReference type="RefSeq" id="WP_144867973.1">
    <property type="nucleotide sequence ID" value="NZ_LR213840.1"/>
</dbReference>
<organism evidence="2 3">
    <name type="scientific">Hyella patelloides LEGE 07179</name>
    <dbReference type="NCBI Taxonomy" id="945734"/>
    <lineage>
        <taxon>Bacteria</taxon>
        <taxon>Bacillati</taxon>
        <taxon>Cyanobacteriota</taxon>
        <taxon>Cyanophyceae</taxon>
        <taxon>Pleurocapsales</taxon>
        <taxon>Hyellaceae</taxon>
        <taxon>Hyella</taxon>
    </lineage>
</organism>
<dbReference type="Gene3D" id="2.40.50.180">
    <property type="entry name" value="CheA-289, Domain 4"/>
    <property type="match status" value="1"/>
</dbReference>
<evidence type="ECO:0000259" key="1">
    <source>
        <dbReference type="PROSITE" id="PS50851"/>
    </source>
</evidence>
<gene>
    <name evidence="2" type="ORF">H1P_820021</name>
</gene>